<sequence length="229" mass="25452">MHIALDVDSTLLKVRSEHDNAMIGLMAELTGIDTDHLAGILAGLDIHQYGYSHTDHLRIALQQANIHVADITGLTQELDKGLRDILAADAGNILYSDTVPFLQRARDRGHTISLVTFGRYDYQSAKIEATGLHHLVDAIRVVEQKGAKPIALDEIFQELQIPGEEPAIYVDDKEYELSTMRARFDGGVGLYLIDRKQTAQGSPGGPESHQAREQEYFHRVITLDEISIE</sequence>
<reference evidence="1" key="2">
    <citation type="journal article" date="2021" name="Microbiome">
        <title>Successional dynamics and alternative stable states in a saline activated sludge microbial community over 9 years.</title>
        <authorList>
            <person name="Wang Y."/>
            <person name="Ye J."/>
            <person name="Ju F."/>
            <person name="Liu L."/>
            <person name="Boyd J.A."/>
            <person name="Deng Y."/>
            <person name="Parks D.H."/>
            <person name="Jiang X."/>
            <person name="Yin X."/>
            <person name="Woodcroft B.J."/>
            <person name="Tyson G.W."/>
            <person name="Hugenholtz P."/>
            <person name="Polz M.F."/>
            <person name="Zhang T."/>
        </authorList>
    </citation>
    <scope>NUCLEOTIDE SEQUENCE</scope>
    <source>
        <strain evidence="1">HKST-UBA14</strain>
    </source>
</reference>
<dbReference type="GO" id="GO:0016787">
    <property type="term" value="F:hydrolase activity"/>
    <property type="evidence" value="ECO:0007669"/>
    <property type="project" value="UniProtKB-KW"/>
</dbReference>
<dbReference type="Pfam" id="PF00702">
    <property type="entry name" value="Hydrolase"/>
    <property type="match status" value="1"/>
</dbReference>
<name>A0A955L685_9BACT</name>
<accession>A0A955L685</accession>
<comment type="caution">
    <text evidence="1">The sequence shown here is derived from an EMBL/GenBank/DDBJ whole genome shotgun (WGS) entry which is preliminary data.</text>
</comment>
<protein>
    <submittedName>
        <fullName evidence="1">HAD family hydrolase</fullName>
    </submittedName>
</protein>
<dbReference type="AlphaFoldDB" id="A0A955L685"/>
<dbReference type="InterPro" id="IPR023214">
    <property type="entry name" value="HAD_sf"/>
</dbReference>
<gene>
    <name evidence="1" type="ORF">KC909_03495</name>
</gene>
<dbReference type="InterPro" id="IPR036412">
    <property type="entry name" value="HAD-like_sf"/>
</dbReference>
<dbReference type="Proteomes" id="UP000783287">
    <property type="component" value="Unassembled WGS sequence"/>
</dbReference>
<reference evidence="1" key="1">
    <citation type="submission" date="2020-04" db="EMBL/GenBank/DDBJ databases">
        <authorList>
            <person name="Zhang T."/>
        </authorList>
    </citation>
    <scope>NUCLEOTIDE SEQUENCE</scope>
    <source>
        <strain evidence="1">HKST-UBA14</strain>
    </source>
</reference>
<proteinExistence type="predicted"/>
<evidence type="ECO:0000313" key="2">
    <source>
        <dbReference type="Proteomes" id="UP000783287"/>
    </source>
</evidence>
<evidence type="ECO:0000313" key="1">
    <source>
        <dbReference type="EMBL" id="MCA9383403.1"/>
    </source>
</evidence>
<keyword evidence="1" id="KW-0378">Hydrolase</keyword>
<dbReference type="EMBL" id="JAGQLK010000065">
    <property type="protein sequence ID" value="MCA9383403.1"/>
    <property type="molecule type" value="Genomic_DNA"/>
</dbReference>
<dbReference type="SUPFAM" id="SSF56784">
    <property type="entry name" value="HAD-like"/>
    <property type="match status" value="1"/>
</dbReference>
<organism evidence="1 2">
    <name type="scientific">Candidatus Dojkabacteria bacterium</name>
    <dbReference type="NCBI Taxonomy" id="2099670"/>
    <lineage>
        <taxon>Bacteria</taxon>
        <taxon>Candidatus Dojkabacteria</taxon>
    </lineage>
</organism>
<dbReference type="Gene3D" id="3.40.50.1000">
    <property type="entry name" value="HAD superfamily/HAD-like"/>
    <property type="match status" value="1"/>
</dbReference>